<keyword evidence="2" id="KW-1185">Reference proteome</keyword>
<protein>
    <submittedName>
        <fullName evidence="1">Glucan endo-1,3-beta-glucosidase A6</fullName>
    </submittedName>
</protein>
<name>A0A5N5GSR0_9ROSA</name>
<reference evidence="1 2" key="1">
    <citation type="submission" date="2019-09" db="EMBL/GenBank/DDBJ databases">
        <authorList>
            <person name="Ou C."/>
        </authorList>
    </citation>
    <scope>NUCLEOTIDE SEQUENCE [LARGE SCALE GENOMIC DNA]</scope>
    <source>
        <strain evidence="1">S2</strain>
        <tissue evidence="1">Leaf</tissue>
    </source>
</reference>
<sequence length="95" mass="10514">MIEQMPLHSYSLPSPPCTKSAPYIACYQWRVPNQSLRVKRDDVGVDPMVGERLIGGDVVDELVGDHDGTWRSILPRAVVTQLAVVHTHLGGELHT</sequence>
<evidence type="ECO:0000313" key="1">
    <source>
        <dbReference type="EMBL" id="KAB2618197.1"/>
    </source>
</evidence>
<gene>
    <name evidence="1" type="ORF">D8674_014066</name>
</gene>
<organism evidence="1 2">
    <name type="scientific">Pyrus ussuriensis x Pyrus communis</name>
    <dbReference type="NCBI Taxonomy" id="2448454"/>
    <lineage>
        <taxon>Eukaryota</taxon>
        <taxon>Viridiplantae</taxon>
        <taxon>Streptophyta</taxon>
        <taxon>Embryophyta</taxon>
        <taxon>Tracheophyta</taxon>
        <taxon>Spermatophyta</taxon>
        <taxon>Magnoliopsida</taxon>
        <taxon>eudicotyledons</taxon>
        <taxon>Gunneridae</taxon>
        <taxon>Pentapetalae</taxon>
        <taxon>rosids</taxon>
        <taxon>fabids</taxon>
        <taxon>Rosales</taxon>
        <taxon>Rosaceae</taxon>
        <taxon>Amygdaloideae</taxon>
        <taxon>Maleae</taxon>
        <taxon>Pyrus</taxon>
    </lineage>
</organism>
<evidence type="ECO:0000313" key="2">
    <source>
        <dbReference type="Proteomes" id="UP000327157"/>
    </source>
</evidence>
<dbReference type="AlphaFoldDB" id="A0A5N5GSR0"/>
<comment type="caution">
    <text evidence="1">The sequence shown here is derived from an EMBL/GenBank/DDBJ whole genome shotgun (WGS) entry which is preliminary data.</text>
</comment>
<reference evidence="1 2" key="3">
    <citation type="submission" date="2019-11" db="EMBL/GenBank/DDBJ databases">
        <title>A de novo genome assembly of a pear dwarfing rootstock.</title>
        <authorList>
            <person name="Wang F."/>
            <person name="Wang J."/>
            <person name="Li S."/>
            <person name="Zhang Y."/>
            <person name="Fang M."/>
            <person name="Ma L."/>
            <person name="Zhao Y."/>
            <person name="Jiang S."/>
        </authorList>
    </citation>
    <scope>NUCLEOTIDE SEQUENCE [LARGE SCALE GENOMIC DNA]</scope>
    <source>
        <strain evidence="1">S2</strain>
        <tissue evidence="1">Leaf</tissue>
    </source>
</reference>
<proteinExistence type="predicted"/>
<reference evidence="2" key="2">
    <citation type="submission" date="2019-10" db="EMBL/GenBank/DDBJ databases">
        <title>A de novo genome assembly of a pear dwarfing rootstock.</title>
        <authorList>
            <person name="Wang F."/>
            <person name="Wang J."/>
            <person name="Li S."/>
            <person name="Zhang Y."/>
            <person name="Fang M."/>
            <person name="Ma L."/>
            <person name="Zhao Y."/>
            <person name="Jiang S."/>
        </authorList>
    </citation>
    <scope>NUCLEOTIDE SEQUENCE [LARGE SCALE GENOMIC DNA]</scope>
</reference>
<dbReference type="Proteomes" id="UP000327157">
    <property type="component" value="Chromosome 15"/>
</dbReference>
<dbReference type="EMBL" id="SMOL01000401">
    <property type="protein sequence ID" value="KAB2618197.1"/>
    <property type="molecule type" value="Genomic_DNA"/>
</dbReference>
<accession>A0A5N5GSR0</accession>